<keyword evidence="2" id="KW-1185">Reference proteome</keyword>
<dbReference type="EMBL" id="JAPFFI010000005">
    <property type="protein sequence ID" value="KAJ6393088.1"/>
    <property type="molecule type" value="Genomic_DNA"/>
</dbReference>
<reference evidence="1" key="2">
    <citation type="journal article" date="2023" name="Int. J. Mol. Sci.">
        <title>De Novo Assembly and Annotation of 11 Diverse Shrub Willow (Salix) Genomes Reveals Novel Gene Organization in Sex-Linked Regions.</title>
        <authorList>
            <person name="Hyden B."/>
            <person name="Feng K."/>
            <person name="Yates T.B."/>
            <person name="Jawdy S."/>
            <person name="Cereghino C."/>
            <person name="Smart L.B."/>
            <person name="Muchero W."/>
        </authorList>
    </citation>
    <scope>NUCLEOTIDE SEQUENCE</scope>
    <source>
        <tissue evidence="1">Shoot tip</tissue>
    </source>
</reference>
<name>A0ABQ9C4P1_9ROSI</name>
<evidence type="ECO:0000313" key="1">
    <source>
        <dbReference type="EMBL" id="KAJ6393088.1"/>
    </source>
</evidence>
<protein>
    <submittedName>
        <fullName evidence="1">Uncharacterized protein</fullName>
    </submittedName>
</protein>
<organism evidence="1 2">
    <name type="scientific">Salix suchowensis</name>
    <dbReference type="NCBI Taxonomy" id="1278906"/>
    <lineage>
        <taxon>Eukaryota</taxon>
        <taxon>Viridiplantae</taxon>
        <taxon>Streptophyta</taxon>
        <taxon>Embryophyta</taxon>
        <taxon>Tracheophyta</taxon>
        <taxon>Spermatophyta</taxon>
        <taxon>Magnoliopsida</taxon>
        <taxon>eudicotyledons</taxon>
        <taxon>Gunneridae</taxon>
        <taxon>Pentapetalae</taxon>
        <taxon>rosids</taxon>
        <taxon>fabids</taxon>
        <taxon>Malpighiales</taxon>
        <taxon>Salicaceae</taxon>
        <taxon>Saliceae</taxon>
        <taxon>Salix</taxon>
    </lineage>
</organism>
<gene>
    <name evidence="1" type="ORF">OIU77_022546</name>
</gene>
<comment type="caution">
    <text evidence="1">The sequence shown here is derived from an EMBL/GenBank/DDBJ whole genome shotgun (WGS) entry which is preliminary data.</text>
</comment>
<proteinExistence type="predicted"/>
<reference evidence="1" key="1">
    <citation type="submission" date="2022-10" db="EMBL/GenBank/DDBJ databases">
        <authorList>
            <person name="Hyden B.L."/>
            <person name="Feng K."/>
            <person name="Yates T."/>
            <person name="Jawdy S."/>
            <person name="Smart L.B."/>
            <person name="Muchero W."/>
        </authorList>
    </citation>
    <scope>NUCLEOTIDE SEQUENCE</scope>
    <source>
        <tissue evidence="1">Shoot tip</tissue>
    </source>
</reference>
<dbReference type="Proteomes" id="UP001141253">
    <property type="component" value="Chromosome 1"/>
</dbReference>
<sequence>MIFVAGAMKLKSVIMNRPPVIQKGSISMNHFETPDQDIEKVVADGKEVLQF</sequence>
<evidence type="ECO:0000313" key="2">
    <source>
        <dbReference type="Proteomes" id="UP001141253"/>
    </source>
</evidence>
<accession>A0ABQ9C4P1</accession>